<dbReference type="InterPro" id="IPR013783">
    <property type="entry name" value="Ig-like_fold"/>
</dbReference>
<comment type="catalytic activity">
    <reaction evidence="1">
        <text>ATP + H2O = ADP + phosphate + H(+)</text>
        <dbReference type="Rhea" id="RHEA:13065"/>
        <dbReference type="ChEBI" id="CHEBI:15377"/>
        <dbReference type="ChEBI" id="CHEBI:15378"/>
        <dbReference type="ChEBI" id="CHEBI:30616"/>
        <dbReference type="ChEBI" id="CHEBI:43474"/>
        <dbReference type="ChEBI" id="CHEBI:456216"/>
        <dbReference type="EC" id="5.6.2.3"/>
    </reaction>
</comment>
<comment type="cofactor">
    <cofactor evidence="1">
        <name>Mg(2+)</name>
        <dbReference type="ChEBI" id="CHEBI:18420"/>
    </cofactor>
</comment>
<feature type="domain" description="Fibronectin type-III" evidence="2">
    <location>
        <begin position="1211"/>
        <end position="1308"/>
    </location>
</feature>
<gene>
    <name evidence="3" type="ORF">PR048_022707</name>
</gene>
<dbReference type="InterPro" id="IPR003961">
    <property type="entry name" value="FN3_dom"/>
</dbReference>
<protein>
    <recommendedName>
        <fullName evidence="1">ATP-dependent DNA helicase</fullName>
        <ecNumber evidence="1">5.6.2.3</ecNumber>
    </recommendedName>
</protein>
<keyword evidence="1" id="KW-0347">Helicase</keyword>
<name>A0ABQ9GS24_9NEOP</name>
<keyword evidence="1" id="KW-0234">DNA repair</keyword>
<dbReference type="InterPro" id="IPR036116">
    <property type="entry name" value="FN3_sf"/>
</dbReference>
<dbReference type="PANTHER" id="PTHR10492:SF57">
    <property type="entry name" value="ATP-DEPENDENT DNA HELICASE"/>
    <property type="match status" value="1"/>
</dbReference>
<dbReference type="PROSITE" id="PS50853">
    <property type="entry name" value="FN3"/>
    <property type="match status" value="1"/>
</dbReference>
<accession>A0ABQ9GS24</accession>
<reference evidence="3 4" key="1">
    <citation type="submission" date="2023-02" db="EMBL/GenBank/DDBJ databases">
        <title>LHISI_Scaffold_Assembly.</title>
        <authorList>
            <person name="Stuart O.P."/>
            <person name="Cleave R."/>
            <person name="Magrath M.J.L."/>
            <person name="Mikheyev A.S."/>
        </authorList>
    </citation>
    <scope>NUCLEOTIDE SEQUENCE [LARGE SCALE GENOMIC DNA]</scope>
    <source>
        <strain evidence="3">Daus_M_001</strain>
        <tissue evidence="3">Leg muscle</tissue>
    </source>
</reference>
<dbReference type="Gene3D" id="2.60.40.10">
    <property type="entry name" value="Immunoglobulins"/>
    <property type="match status" value="1"/>
</dbReference>
<keyword evidence="1" id="KW-0227">DNA damage</keyword>
<sequence length="1333" mass="146532">MQGPHDPPVGSPMRHRIVPLAKCETRRRLMFCIVYDICHGGVGTATAHCTSSSGGPGFDFQVLKYSVLVSRGFPIFSLAWLRGERYWMLAGWEGGGGRHWGGGGGVDDPQAAVLAILIGDGIRRDCRAVSRLRDVPPPPSSLHHPGRSVIQGYASHPVSVHPCVPAGAALQLRYRLLCPIASTSSPIRDRMILVPIREVKRFGRLLTTRYGEPMRVIEVSMEQHRNERTGKREISKFSRAATARGAHTLRTACMSGGSEAWSSLNEPPSQRKRTGKVKRFLLRLSSTASSPTFHLTPYILLAGRSNRLPSPPPPLSLSCVWVLAPGGTHMGIFTFSNRRGAAQPIICERRSVNTEHVRALFTSLSPRKGVCGRGVGEGKCSSLIPHPLPHRSLPVHERAEQSWRQFRGRSCRGFCLVRIYACMSPKGWMVGGGWGVALPLFTQQANGVRSPAGMWESCQKMPLIGGATRGGISLFRCSFIPALLHTHLNNAHRPPDLAVSSRPDIFTNSTVGQSEFVVMGPAGWRNFRLVCFAHGGCLSKMQRKYPKRNIGTLRKETLRTDLAHEFPPNSVIFITVIVYLEAANRSAKEKKSRSRRLMKTVHFEGETTAIGTRSKTTHLSRTSVFILPFDPGGQPAPRLINFPCASRCTSRRLQADLSTGLLKCAPSDVIATHTKGQRPRRYSLLLASIGRDVTACPIRQLSLSDRPGGLGTANRISSAGSSSQSQARPGCHNVNGCHLLQRNFQAVSLLICTYMFCGMSEVEGTCEHRSVHHESVTVLSALAMDPPQMDMLQQKKILLMVILPDDAVGRWAGILGDIPFPHPSHSSAATPRCLEPPEITLPFSSARPAVGRGRRAQQQVCTLPVVTKGMRADIIKACLKSSPLWSSIQHLNLRTNMRAYLGGDTHKDFPQQLHRLGEGVFPSPNLGTNSAEIILNETLGQIVHSLQHLIEAVYPGLENLLERDFHWLCSRAIVSPRNDTSIDTVTNVDDVVHFPQDFLNSLNPSGLPPHELSLKVGTPIMLLRNISPPNMCNVTRLLIKDLKENLIVATILTGPAAGQLANIPRIPMIPTDLPISFKRLQFPAARARRRTTAANFAAALFPTNQSHGRVFPFNENITSVLCQFQLTCRNKTIPSQTRSAILVLFSAFEGEKCKRYKGYNGTCLKSAIASTGRALQCCSDAASTYDTFCYDSKILLIGTASSLVRRMHDVKPMAMLIVHVVEGYIIIRKESPFTVTCDLFEVLMKFCIQENYAEGTTRLIREVYCGKETICTVDGLHFNSMYNARVKAFNSTGEGEYSDLIGLQTAEGKQNGCRLHILADKMATGVLVTKRPT</sequence>
<dbReference type="Proteomes" id="UP001159363">
    <property type="component" value="Chromosome 8"/>
</dbReference>
<dbReference type="SUPFAM" id="SSF49265">
    <property type="entry name" value="Fibronectin type III"/>
    <property type="match status" value="1"/>
</dbReference>
<keyword evidence="1" id="KW-0233">DNA recombination</keyword>
<dbReference type="CDD" id="cd00063">
    <property type="entry name" value="FN3"/>
    <property type="match status" value="1"/>
</dbReference>
<dbReference type="InterPro" id="IPR049163">
    <property type="entry name" value="Pif1-like_2B_dom"/>
</dbReference>
<evidence type="ECO:0000259" key="2">
    <source>
        <dbReference type="PROSITE" id="PS50853"/>
    </source>
</evidence>
<evidence type="ECO:0000313" key="4">
    <source>
        <dbReference type="Proteomes" id="UP001159363"/>
    </source>
</evidence>
<dbReference type="Pfam" id="PF05970">
    <property type="entry name" value="PIF1"/>
    <property type="match status" value="1"/>
</dbReference>
<keyword evidence="1" id="KW-0378">Hydrolase</keyword>
<evidence type="ECO:0000313" key="3">
    <source>
        <dbReference type="EMBL" id="KAJ8874818.1"/>
    </source>
</evidence>
<dbReference type="EMBL" id="JARBHB010000009">
    <property type="protein sequence ID" value="KAJ8874818.1"/>
    <property type="molecule type" value="Genomic_DNA"/>
</dbReference>
<keyword evidence="1" id="KW-0067">ATP-binding</keyword>
<comment type="similarity">
    <text evidence="1">Belongs to the helicase family.</text>
</comment>
<keyword evidence="1" id="KW-0547">Nucleotide-binding</keyword>
<evidence type="ECO:0000256" key="1">
    <source>
        <dbReference type="RuleBase" id="RU363044"/>
    </source>
</evidence>
<dbReference type="EC" id="5.6.2.3" evidence="1"/>
<proteinExistence type="inferred from homology"/>
<keyword evidence="4" id="KW-1185">Reference proteome</keyword>
<comment type="caution">
    <text evidence="3">The sequence shown here is derived from an EMBL/GenBank/DDBJ whole genome shotgun (WGS) entry which is preliminary data.</text>
</comment>
<dbReference type="Pfam" id="PF21530">
    <property type="entry name" value="Pif1_2B_dom"/>
    <property type="match status" value="1"/>
</dbReference>
<organism evidence="3 4">
    <name type="scientific">Dryococelus australis</name>
    <dbReference type="NCBI Taxonomy" id="614101"/>
    <lineage>
        <taxon>Eukaryota</taxon>
        <taxon>Metazoa</taxon>
        <taxon>Ecdysozoa</taxon>
        <taxon>Arthropoda</taxon>
        <taxon>Hexapoda</taxon>
        <taxon>Insecta</taxon>
        <taxon>Pterygota</taxon>
        <taxon>Neoptera</taxon>
        <taxon>Polyneoptera</taxon>
        <taxon>Phasmatodea</taxon>
        <taxon>Verophasmatodea</taxon>
        <taxon>Anareolatae</taxon>
        <taxon>Phasmatidae</taxon>
        <taxon>Eurycanthinae</taxon>
        <taxon>Dryococelus</taxon>
    </lineage>
</organism>
<dbReference type="PANTHER" id="PTHR10492">
    <property type="match status" value="1"/>
</dbReference>
<dbReference type="InterPro" id="IPR010285">
    <property type="entry name" value="DNA_helicase_pif1-like_DEAD"/>
</dbReference>